<keyword evidence="3" id="KW-1185">Reference proteome</keyword>
<dbReference type="InterPro" id="IPR040256">
    <property type="entry name" value="At4g02000-like"/>
</dbReference>
<dbReference type="EMBL" id="JAKUCV010002481">
    <property type="protein sequence ID" value="KAJ4842454.1"/>
    <property type="molecule type" value="Genomic_DNA"/>
</dbReference>
<accession>A0A9Q0G533</accession>
<dbReference type="PANTHER" id="PTHR31286">
    <property type="entry name" value="GLYCINE-RICH CELL WALL STRUCTURAL PROTEIN 1.8-LIKE"/>
    <property type="match status" value="1"/>
</dbReference>
<name>A0A9Q0G533_9ROSI</name>
<evidence type="ECO:0000313" key="3">
    <source>
        <dbReference type="Proteomes" id="UP001141552"/>
    </source>
</evidence>
<reference evidence="2" key="2">
    <citation type="journal article" date="2023" name="Plants (Basel)">
        <title>Annotation of the Turnera subulata (Passifloraceae) Draft Genome Reveals the S-Locus Evolved after the Divergence of Turneroideae from Passifloroideae in a Stepwise Manner.</title>
        <authorList>
            <person name="Henning P.M."/>
            <person name="Roalson E.H."/>
            <person name="Mir W."/>
            <person name="McCubbin A.G."/>
            <person name="Shore J.S."/>
        </authorList>
    </citation>
    <scope>NUCLEOTIDE SEQUENCE</scope>
    <source>
        <strain evidence="2">F60SS</strain>
    </source>
</reference>
<feature type="domain" description="DUF4283" evidence="1">
    <location>
        <begin position="2"/>
        <end position="59"/>
    </location>
</feature>
<reference evidence="2" key="1">
    <citation type="submission" date="2022-02" db="EMBL/GenBank/DDBJ databases">
        <authorList>
            <person name="Henning P.M."/>
            <person name="McCubbin A.G."/>
            <person name="Shore J.S."/>
        </authorList>
    </citation>
    <scope>NUCLEOTIDE SEQUENCE</scope>
    <source>
        <strain evidence="2">F60SS</strain>
        <tissue evidence="2">Leaves</tissue>
    </source>
</reference>
<sequence>MKMVWKPVDELEISQLDSNHFVFQFCHWRDRERVLENEPWNFDNQLVVLSEVTRNEQPSEIRLDHAPMWARVYDVPFNLRKSRFVELLGEKVGFLPKAVMVRNSGYTPNMNAYPCFVFTVAAWGT</sequence>
<evidence type="ECO:0000259" key="1">
    <source>
        <dbReference type="Pfam" id="PF14111"/>
    </source>
</evidence>
<evidence type="ECO:0000313" key="2">
    <source>
        <dbReference type="EMBL" id="KAJ4842454.1"/>
    </source>
</evidence>
<dbReference type="InterPro" id="IPR025558">
    <property type="entry name" value="DUF4283"/>
</dbReference>
<protein>
    <recommendedName>
        <fullName evidence="1">DUF4283 domain-containing protein</fullName>
    </recommendedName>
</protein>
<dbReference type="OrthoDB" id="1743559at2759"/>
<dbReference type="Pfam" id="PF14111">
    <property type="entry name" value="DUF4283"/>
    <property type="match status" value="1"/>
</dbReference>
<dbReference type="Proteomes" id="UP001141552">
    <property type="component" value="Unassembled WGS sequence"/>
</dbReference>
<organism evidence="2 3">
    <name type="scientific">Turnera subulata</name>
    <dbReference type="NCBI Taxonomy" id="218843"/>
    <lineage>
        <taxon>Eukaryota</taxon>
        <taxon>Viridiplantae</taxon>
        <taxon>Streptophyta</taxon>
        <taxon>Embryophyta</taxon>
        <taxon>Tracheophyta</taxon>
        <taxon>Spermatophyta</taxon>
        <taxon>Magnoliopsida</taxon>
        <taxon>eudicotyledons</taxon>
        <taxon>Gunneridae</taxon>
        <taxon>Pentapetalae</taxon>
        <taxon>rosids</taxon>
        <taxon>fabids</taxon>
        <taxon>Malpighiales</taxon>
        <taxon>Passifloraceae</taxon>
        <taxon>Turnera</taxon>
    </lineage>
</organism>
<dbReference type="AlphaFoldDB" id="A0A9Q0G533"/>
<gene>
    <name evidence="2" type="ORF">Tsubulata_027323</name>
</gene>
<dbReference type="PANTHER" id="PTHR31286:SF167">
    <property type="entry name" value="OS09G0268800 PROTEIN"/>
    <property type="match status" value="1"/>
</dbReference>
<comment type="caution">
    <text evidence="2">The sequence shown here is derived from an EMBL/GenBank/DDBJ whole genome shotgun (WGS) entry which is preliminary data.</text>
</comment>
<proteinExistence type="predicted"/>